<evidence type="ECO:0000313" key="3">
    <source>
        <dbReference type="Proteomes" id="UP000583127"/>
    </source>
</evidence>
<protein>
    <submittedName>
        <fullName evidence="2">Uncharacterized protein</fullName>
    </submittedName>
</protein>
<name>A0A7Y0A0B0_9BURK</name>
<feature type="non-terminal residue" evidence="2">
    <location>
        <position position="111"/>
    </location>
</feature>
<dbReference type="CDD" id="cd20743">
    <property type="entry name" value="FIX_RhsA-like"/>
    <property type="match status" value="1"/>
</dbReference>
<keyword evidence="3" id="KW-1185">Reference proteome</keyword>
<evidence type="ECO:0000256" key="1">
    <source>
        <dbReference type="SAM" id="MobiDB-lite"/>
    </source>
</evidence>
<proteinExistence type="predicted"/>
<organism evidence="2 3">
    <name type="scientific">Paraburkholderia antibiotica</name>
    <dbReference type="NCBI Taxonomy" id="2728839"/>
    <lineage>
        <taxon>Bacteria</taxon>
        <taxon>Pseudomonadati</taxon>
        <taxon>Pseudomonadota</taxon>
        <taxon>Betaproteobacteria</taxon>
        <taxon>Burkholderiales</taxon>
        <taxon>Burkholderiaceae</taxon>
        <taxon>Paraburkholderia</taxon>
    </lineage>
</organism>
<sequence length="111" mass="11981">MTAAETPRTPQHEIPAEIKTNAEGRRVIPSAVPAKATTPNLVHKGVERVENHGQEIFVQCLYMVPLVGNAMSLYDVGTDIYRICSVRGAEKNLFNWGILAIDAIGVIPAAG</sequence>
<gene>
    <name evidence="2" type="ORF">HHL14_25390</name>
</gene>
<feature type="compositionally biased region" description="Basic and acidic residues" evidence="1">
    <location>
        <begin position="10"/>
        <end position="20"/>
    </location>
</feature>
<feature type="region of interest" description="Disordered" evidence="1">
    <location>
        <begin position="1"/>
        <end position="20"/>
    </location>
</feature>
<dbReference type="RefSeq" id="WP_169500345.1">
    <property type="nucleotide sequence ID" value="NZ_JABBFZ010000019.1"/>
</dbReference>
<comment type="caution">
    <text evidence="2">The sequence shown here is derived from an EMBL/GenBank/DDBJ whole genome shotgun (WGS) entry which is preliminary data.</text>
</comment>
<accession>A0A7Y0A0B0</accession>
<evidence type="ECO:0000313" key="2">
    <source>
        <dbReference type="EMBL" id="NML34152.1"/>
    </source>
</evidence>
<dbReference type="EMBL" id="JABBFZ010000019">
    <property type="protein sequence ID" value="NML34152.1"/>
    <property type="molecule type" value="Genomic_DNA"/>
</dbReference>
<dbReference type="Proteomes" id="UP000583127">
    <property type="component" value="Unassembled WGS sequence"/>
</dbReference>
<dbReference type="AlphaFoldDB" id="A0A7Y0A0B0"/>
<reference evidence="2 3" key="1">
    <citation type="submission" date="2020-04" db="EMBL/GenBank/DDBJ databases">
        <title>Paraburkholderia sp. G-4-1-8 isolated from soil.</title>
        <authorList>
            <person name="Dahal R.H."/>
        </authorList>
    </citation>
    <scope>NUCLEOTIDE SEQUENCE [LARGE SCALE GENOMIC DNA]</scope>
    <source>
        <strain evidence="2 3">G-4-1-8</strain>
    </source>
</reference>